<evidence type="ECO:0000313" key="10">
    <source>
        <dbReference type="Proteomes" id="UP001064879"/>
    </source>
</evidence>
<dbReference type="EMBL" id="CP093443">
    <property type="protein sequence ID" value="UVI35046.1"/>
    <property type="molecule type" value="Genomic_DNA"/>
</dbReference>
<dbReference type="InterPro" id="IPR050957">
    <property type="entry name" value="BMP_lipoprotein"/>
</dbReference>
<evidence type="ECO:0000313" key="9">
    <source>
        <dbReference type="EMBL" id="UVI35046.1"/>
    </source>
</evidence>
<evidence type="ECO:0000256" key="4">
    <source>
        <dbReference type="ARBA" id="ARBA00023136"/>
    </source>
</evidence>
<dbReference type="Proteomes" id="UP001064879">
    <property type="component" value="Chromosome"/>
</dbReference>
<dbReference type="Gene3D" id="3.40.50.2300">
    <property type="match status" value="2"/>
</dbReference>
<evidence type="ECO:0000256" key="6">
    <source>
        <dbReference type="SAM" id="MobiDB-lite"/>
    </source>
</evidence>
<feature type="region of interest" description="Disordered" evidence="6">
    <location>
        <begin position="305"/>
        <end position="329"/>
    </location>
</feature>
<comment type="subcellular location">
    <subcellularLocation>
        <location evidence="1">Cell membrane</location>
    </subcellularLocation>
</comment>
<evidence type="ECO:0000256" key="2">
    <source>
        <dbReference type="ARBA" id="ARBA00022475"/>
    </source>
</evidence>
<dbReference type="PANTHER" id="PTHR34296:SF2">
    <property type="entry name" value="ABC TRANSPORTER GUANOSINE-BINDING PROTEIN NUPN"/>
    <property type="match status" value="1"/>
</dbReference>
<name>A0ABY5SPR8_9MICO</name>
<dbReference type="PANTHER" id="PTHR34296">
    <property type="entry name" value="TRANSCRIPTIONAL ACTIVATOR PROTEIN MED"/>
    <property type="match status" value="1"/>
</dbReference>
<dbReference type="RefSeq" id="WP_265417719.1">
    <property type="nucleotide sequence ID" value="NZ_CP093443.1"/>
</dbReference>
<feature type="domain" description="ABC transporter substrate-binding protein PnrA-like" evidence="8">
    <location>
        <begin position="85"/>
        <end position="257"/>
    </location>
</feature>
<feature type="signal peptide" evidence="7">
    <location>
        <begin position="1"/>
        <end position="22"/>
    </location>
</feature>
<proteinExistence type="predicted"/>
<keyword evidence="4" id="KW-0472">Membrane</keyword>
<keyword evidence="3 7" id="KW-0732">Signal</keyword>
<evidence type="ECO:0000256" key="7">
    <source>
        <dbReference type="SAM" id="SignalP"/>
    </source>
</evidence>
<dbReference type="PROSITE" id="PS51257">
    <property type="entry name" value="PROKAR_LIPOPROTEIN"/>
    <property type="match status" value="1"/>
</dbReference>
<accession>A0ABY5SPR8</accession>
<organism evidence="9 10">
    <name type="scientific">Brevibacterium spongiae</name>
    <dbReference type="NCBI Taxonomy" id="2909672"/>
    <lineage>
        <taxon>Bacteria</taxon>
        <taxon>Bacillati</taxon>
        <taxon>Actinomycetota</taxon>
        <taxon>Actinomycetes</taxon>
        <taxon>Micrococcales</taxon>
        <taxon>Brevibacteriaceae</taxon>
        <taxon>Brevibacterium</taxon>
    </lineage>
</organism>
<keyword evidence="10" id="KW-1185">Reference proteome</keyword>
<dbReference type="InterPro" id="IPR003760">
    <property type="entry name" value="PnrA-like"/>
</dbReference>
<evidence type="ECO:0000256" key="1">
    <source>
        <dbReference type="ARBA" id="ARBA00004236"/>
    </source>
</evidence>
<evidence type="ECO:0000256" key="5">
    <source>
        <dbReference type="ARBA" id="ARBA00023288"/>
    </source>
</evidence>
<feature type="chain" id="PRO_5046250511" evidence="7">
    <location>
        <begin position="23"/>
        <end position="381"/>
    </location>
</feature>
<keyword evidence="5" id="KW-0449">Lipoprotein</keyword>
<dbReference type="Pfam" id="PF02608">
    <property type="entry name" value="Bmp"/>
    <property type="match status" value="1"/>
</dbReference>
<reference evidence="9" key="1">
    <citation type="submission" date="2022-03" db="EMBL/GenBank/DDBJ databases">
        <title>Brevibacterium spongiae sp. nov., isolated from marine sponge.</title>
        <authorList>
            <person name="Li Z."/>
            <person name="Zhang M."/>
        </authorList>
    </citation>
    <scope>NUCLEOTIDE SEQUENCE</scope>
    <source>
        <strain evidence="9">WHS-Z9</strain>
    </source>
</reference>
<protein>
    <submittedName>
        <fullName evidence="9">BMP family ABC transporter substrate-binding protein</fullName>
    </submittedName>
</protein>
<gene>
    <name evidence="9" type="ORF">L1F31_13090</name>
</gene>
<evidence type="ECO:0000256" key="3">
    <source>
        <dbReference type="ARBA" id="ARBA00022729"/>
    </source>
</evidence>
<sequence>MRNRARSTLLAALGAVSTLALAACSVTAPEPLEESRLGCLVSAPAGFDDHGAGALTLAEAELARGAGVFSGTSSQRVSGGSATSAALDRMHGQDCALTTVIGPGGADELADFAAAHPKELFLGVASGTDDLPKNVLSIDFDLIPPAFIAGYTAAAASETGKVGVVVSHGFQQSEAILDAFDDGVDLYNDEKDETAKTVKSYRGAASASRSISDTRAAGEEYFEQSFDEDVDVLVPFGSAAAMGVVTAADEKQKDLIAATDEAEDEDEEAPSLPKLVWYGTAGGFSKTIVASIEPNVRRGLRTMFPDWPQSKNPDEVAPAQDEPPEEIGGFSVGDRHYMGTLDNGGVRIVAEDGFLSRVSDAGRGITDLRERIKSGDIDLEK</sequence>
<evidence type="ECO:0000259" key="8">
    <source>
        <dbReference type="Pfam" id="PF02608"/>
    </source>
</evidence>
<keyword evidence="2" id="KW-1003">Cell membrane</keyword>